<evidence type="ECO:0000256" key="1">
    <source>
        <dbReference type="ARBA" id="ARBA00004651"/>
    </source>
</evidence>
<protein>
    <recommendedName>
        <fullName evidence="7">ABC transmembrane type-1 domain-containing protein</fullName>
    </recommendedName>
</protein>
<dbReference type="PANTHER" id="PTHR43386:SF1">
    <property type="entry name" value="D,D-DIPEPTIDE TRANSPORT SYSTEM PERMEASE PROTEIN DDPC-RELATED"/>
    <property type="match status" value="1"/>
</dbReference>
<comment type="subcellular location">
    <subcellularLocation>
        <location evidence="1">Cell membrane</location>
        <topology evidence="1">Multi-pass membrane protein</topology>
    </subcellularLocation>
</comment>
<dbReference type="EMBL" id="BARW01023987">
    <property type="protein sequence ID" value="GAI88288.1"/>
    <property type="molecule type" value="Genomic_DNA"/>
</dbReference>
<dbReference type="InterPro" id="IPR050366">
    <property type="entry name" value="BP-dependent_transpt_permease"/>
</dbReference>
<evidence type="ECO:0000256" key="5">
    <source>
        <dbReference type="ARBA" id="ARBA00023136"/>
    </source>
</evidence>
<dbReference type="InterPro" id="IPR000515">
    <property type="entry name" value="MetI-like"/>
</dbReference>
<evidence type="ECO:0000256" key="6">
    <source>
        <dbReference type="SAM" id="Phobius"/>
    </source>
</evidence>
<organism evidence="8">
    <name type="scientific">marine sediment metagenome</name>
    <dbReference type="NCBI Taxonomy" id="412755"/>
    <lineage>
        <taxon>unclassified sequences</taxon>
        <taxon>metagenomes</taxon>
        <taxon>ecological metagenomes</taxon>
    </lineage>
</organism>
<gene>
    <name evidence="8" type="ORF">S12H4_39653</name>
</gene>
<keyword evidence="3 6" id="KW-0812">Transmembrane</keyword>
<reference evidence="8" key="1">
    <citation type="journal article" date="2014" name="Front. Microbiol.">
        <title>High frequency of phylogenetically diverse reductive dehalogenase-homologous genes in deep subseafloor sedimentary metagenomes.</title>
        <authorList>
            <person name="Kawai M."/>
            <person name="Futagami T."/>
            <person name="Toyoda A."/>
            <person name="Takaki Y."/>
            <person name="Nishi S."/>
            <person name="Hori S."/>
            <person name="Arai W."/>
            <person name="Tsubouchi T."/>
            <person name="Morono Y."/>
            <person name="Uchiyama I."/>
            <person name="Ito T."/>
            <person name="Fujiyama A."/>
            <person name="Inagaki F."/>
            <person name="Takami H."/>
        </authorList>
    </citation>
    <scope>NUCLEOTIDE SEQUENCE</scope>
    <source>
        <strain evidence="8">Expedition CK06-06</strain>
    </source>
</reference>
<feature type="domain" description="ABC transmembrane type-1" evidence="7">
    <location>
        <begin position="2"/>
        <end position="74"/>
    </location>
</feature>
<evidence type="ECO:0000259" key="7">
    <source>
        <dbReference type="Pfam" id="PF00528"/>
    </source>
</evidence>
<keyword evidence="5 6" id="KW-0472">Membrane</keyword>
<keyword evidence="4 6" id="KW-1133">Transmembrane helix</keyword>
<dbReference type="GO" id="GO:0055085">
    <property type="term" value="P:transmembrane transport"/>
    <property type="evidence" value="ECO:0007669"/>
    <property type="project" value="InterPro"/>
</dbReference>
<evidence type="ECO:0000313" key="8">
    <source>
        <dbReference type="EMBL" id="GAI88288.1"/>
    </source>
</evidence>
<dbReference type="AlphaFoldDB" id="X1S5U8"/>
<comment type="caution">
    <text evidence="8">The sequence shown here is derived from an EMBL/GenBank/DDBJ whole genome shotgun (WGS) entry which is preliminary data.</text>
</comment>
<evidence type="ECO:0000256" key="4">
    <source>
        <dbReference type="ARBA" id="ARBA00022989"/>
    </source>
</evidence>
<accession>X1S5U8</accession>
<dbReference type="Pfam" id="PF00528">
    <property type="entry name" value="BPD_transp_1"/>
    <property type="match status" value="1"/>
</dbReference>
<feature type="non-terminal residue" evidence="8">
    <location>
        <position position="1"/>
    </location>
</feature>
<sequence length="76" mass="8414">TAAALSFLGLGAPVGYADWGQMVQFARNWIVGPPGNPLAYWYTVTIPGLFILFFVLGWNLLGDAFRDILDPRLSRK</sequence>
<keyword evidence="2" id="KW-0813">Transport</keyword>
<name>X1S5U8_9ZZZZ</name>
<feature type="transmembrane region" description="Helical" evidence="6">
    <location>
        <begin position="41"/>
        <end position="61"/>
    </location>
</feature>
<evidence type="ECO:0000256" key="2">
    <source>
        <dbReference type="ARBA" id="ARBA00022448"/>
    </source>
</evidence>
<proteinExistence type="predicted"/>
<dbReference type="GO" id="GO:0005886">
    <property type="term" value="C:plasma membrane"/>
    <property type="evidence" value="ECO:0007669"/>
    <property type="project" value="UniProtKB-SubCell"/>
</dbReference>
<evidence type="ECO:0000256" key="3">
    <source>
        <dbReference type="ARBA" id="ARBA00022692"/>
    </source>
</evidence>
<dbReference type="PANTHER" id="PTHR43386">
    <property type="entry name" value="OLIGOPEPTIDE TRANSPORT SYSTEM PERMEASE PROTEIN APPC"/>
    <property type="match status" value="1"/>
</dbReference>